<name>A0A9D4HB24_DREPO</name>
<reference evidence="2" key="2">
    <citation type="submission" date="2020-11" db="EMBL/GenBank/DDBJ databases">
        <authorList>
            <person name="McCartney M.A."/>
            <person name="Auch B."/>
            <person name="Kono T."/>
            <person name="Mallez S."/>
            <person name="Becker A."/>
            <person name="Gohl D.M."/>
            <person name="Silverstein K.A.T."/>
            <person name="Koren S."/>
            <person name="Bechman K.B."/>
            <person name="Herman A."/>
            <person name="Abrahante J.E."/>
            <person name="Garbe J."/>
        </authorList>
    </citation>
    <scope>NUCLEOTIDE SEQUENCE</scope>
    <source>
        <strain evidence="2">Duluth1</strain>
        <tissue evidence="2">Whole animal</tissue>
    </source>
</reference>
<dbReference type="EMBL" id="JAIWYP010000004">
    <property type="protein sequence ID" value="KAH3831745.1"/>
    <property type="molecule type" value="Genomic_DNA"/>
</dbReference>
<protein>
    <submittedName>
        <fullName evidence="2">Uncharacterized protein</fullName>
    </submittedName>
</protein>
<feature type="compositionally biased region" description="Polar residues" evidence="1">
    <location>
        <begin position="113"/>
        <end position="124"/>
    </location>
</feature>
<gene>
    <name evidence="2" type="ORF">DPMN_105015</name>
</gene>
<organism evidence="2 3">
    <name type="scientific">Dreissena polymorpha</name>
    <name type="common">Zebra mussel</name>
    <name type="synonym">Mytilus polymorpha</name>
    <dbReference type="NCBI Taxonomy" id="45954"/>
    <lineage>
        <taxon>Eukaryota</taxon>
        <taxon>Metazoa</taxon>
        <taxon>Spiralia</taxon>
        <taxon>Lophotrochozoa</taxon>
        <taxon>Mollusca</taxon>
        <taxon>Bivalvia</taxon>
        <taxon>Autobranchia</taxon>
        <taxon>Heteroconchia</taxon>
        <taxon>Euheterodonta</taxon>
        <taxon>Imparidentia</taxon>
        <taxon>Neoheterodontei</taxon>
        <taxon>Myida</taxon>
        <taxon>Dreissenoidea</taxon>
        <taxon>Dreissenidae</taxon>
        <taxon>Dreissena</taxon>
    </lineage>
</organism>
<feature type="compositionally biased region" description="Basic and acidic residues" evidence="1">
    <location>
        <begin position="24"/>
        <end position="48"/>
    </location>
</feature>
<accession>A0A9D4HB24</accession>
<feature type="region of interest" description="Disordered" evidence="1">
    <location>
        <begin position="23"/>
        <end position="48"/>
    </location>
</feature>
<evidence type="ECO:0000313" key="3">
    <source>
        <dbReference type="Proteomes" id="UP000828390"/>
    </source>
</evidence>
<keyword evidence="3" id="KW-1185">Reference proteome</keyword>
<sequence length="124" mass="14160">MESENRQSTARCSTYCRATAVHPSHHDCSSLDDLSEPKTRERRLPDNLRRYQDRLGTCRTIPDSLRRFQKVSQTSWTPAGDSKTVCNGAKHFNRRHPKSARQSARPSGHLNETPRQSETVPESL</sequence>
<evidence type="ECO:0000313" key="2">
    <source>
        <dbReference type="EMBL" id="KAH3831745.1"/>
    </source>
</evidence>
<dbReference type="AlphaFoldDB" id="A0A9D4HB24"/>
<feature type="region of interest" description="Disordered" evidence="1">
    <location>
        <begin position="71"/>
        <end position="124"/>
    </location>
</feature>
<dbReference type="Proteomes" id="UP000828390">
    <property type="component" value="Unassembled WGS sequence"/>
</dbReference>
<comment type="caution">
    <text evidence="2">The sequence shown here is derived from an EMBL/GenBank/DDBJ whole genome shotgun (WGS) entry which is preliminary data.</text>
</comment>
<proteinExistence type="predicted"/>
<reference evidence="2" key="1">
    <citation type="journal article" date="2019" name="bioRxiv">
        <title>The Genome of the Zebra Mussel, Dreissena polymorpha: A Resource for Invasive Species Research.</title>
        <authorList>
            <person name="McCartney M.A."/>
            <person name="Auch B."/>
            <person name="Kono T."/>
            <person name="Mallez S."/>
            <person name="Zhang Y."/>
            <person name="Obille A."/>
            <person name="Becker A."/>
            <person name="Abrahante J.E."/>
            <person name="Garbe J."/>
            <person name="Badalamenti J.P."/>
            <person name="Herman A."/>
            <person name="Mangelson H."/>
            <person name="Liachko I."/>
            <person name="Sullivan S."/>
            <person name="Sone E.D."/>
            <person name="Koren S."/>
            <person name="Silverstein K.A.T."/>
            <person name="Beckman K.B."/>
            <person name="Gohl D.M."/>
        </authorList>
    </citation>
    <scope>NUCLEOTIDE SEQUENCE</scope>
    <source>
        <strain evidence="2">Duluth1</strain>
        <tissue evidence="2">Whole animal</tissue>
    </source>
</reference>
<evidence type="ECO:0000256" key="1">
    <source>
        <dbReference type="SAM" id="MobiDB-lite"/>
    </source>
</evidence>